<dbReference type="Proteomes" id="UP000476176">
    <property type="component" value="Unassembled WGS sequence"/>
</dbReference>
<sequence>MWWAVYEKMTVFYRDAFDEIKKVQKRLQDSKYRAALFDQVWSPLLLPNLDFMFCENMVESCVSLPDILKISRSLETNGIRRSSPQARAPKSDCRKRSRRVSDIATTTGHPPYPGHGSVTRRQRDSAELERIKIRAQRRERRVDSWVERLRDIHRLPPLPVYDRGVLEAHRAAKIGRARQEELANRLALLGRTTRTRSTDALLSRDNSDSEHRGTERRALSIMFGGSSSDDGGALREAFNAIEEADEEPSPNGSDDSDYQDTPSADRDAKEDEQQDEDDAEEGEDNEDDENQGGEDDEEESEEDEEEAENEDGDDGEENDEDGGGKEVNELTDQREGDESERDDEEETDDKFGVAPNLHQIAHQRLKKTQRVRRPYPHFVDGFGTTFDSWADFHEAFEKFQRGTFQQLSKRTSTSVILRNKQIKDQAGTAKRTKKNTRKEMKLLPETWIQYSKTWKCTHGQKYKSRGKGKRKHKLVRGIECSAKVNARVTPNSAGVWVIKVSASGNHNHDLSEHLWESYAGTAL</sequence>
<evidence type="ECO:0000313" key="2">
    <source>
        <dbReference type="EMBL" id="KAE9175095.1"/>
    </source>
</evidence>
<dbReference type="PANTHER" id="PTHR31569">
    <property type="entry name" value="SWIM-TYPE DOMAIN-CONTAINING PROTEIN"/>
    <property type="match status" value="1"/>
</dbReference>
<dbReference type="AlphaFoldDB" id="A0A6G0MP17"/>
<proteinExistence type="predicted"/>
<organism evidence="2 3">
    <name type="scientific">Phytophthora fragariae</name>
    <dbReference type="NCBI Taxonomy" id="53985"/>
    <lineage>
        <taxon>Eukaryota</taxon>
        <taxon>Sar</taxon>
        <taxon>Stramenopiles</taxon>
        <taxon>Oomycota</taxon>
        <taxon>Peronosporomycetes</taxon>
        <taxon>Peronosporales</taxon>
        <taxon>Peronosporaceae</taxon>
        <taxon>Phytophthora</taxon>
    </lineage>
</organism>
<feature type="compositionally biased region" description="Acidic residues" evidence="1">
    <location>
        <begin position="242"/>
        <end position="258"/>
    </location>
</feature>
<dbReference type="EMBL" id="QXGC01003516">
    <property type="protein sequence ID" value="KAE9175095.1"/>
    <property type="molecule type" value="Genomic_DNA"/>
</dbReference>
<feature type="compositionally biased region" description="Basic and acidic residues" evidence="1">
    <location>
        <begin position="322"/>
        <end position="336"/>
    </location>
</feature>
<evidence type="ECO:0000313" key="3">
    <source>
        <dbReference type="Proteomes" id="UP000476176"/>
    </source>
</evidence>
<feature type="compositionally biased region" description="Basic and acidic residues" evidence="1">
    <location>
        <begin position="205"/>
        <end position="218"/>
    </location>
</feature>
<dbReference type="InterPro" id="IPR052579">
    <property type="entry name" value="Zinc_finger_SWIM"/>
</dbReference>
<evidence type="ECO:0000256" key="1">
    <source>
        <dbReference type="SAM" id="MobiDB-lite"/>
    </source>
</evidence>
<dbReference type="PANTHER" id="PTHR31569:SF4">
    <property type="entry name" value="SWIM-TYPE DOMAIN-CONTAINING PROTEIN"/>
    <property type="match status" value="1"/>
</dbReference>
<protein>
    <recommendedName>
        <fullName evidence="4">FAR1 domain-containing protein</fullName>
    </recommendedName>
</protein>
<reference evidence="2 3" key="1">
    <citation type="submission" date="2018-09" db="EMBL/GenBank/DDBJ databases">
        <title>Genomic investigation of the strawberry pathogen Phytophthora fragariae indicates pathogenicity is determined by transcriptional variation in three key races.</title>
        <authorList>
            <person name="Adams T.M."/>
            <person name="Armitage A.D."/>
            <person name="Sobczyk M.K."/>
            <person name="Bates H.J."/>
            <person name="Dunwell J.M."/>
            <person name="Nellist C.F."/>
            <person name="Harrison R.J."/>
        </authorList>
    </citation>
    <scope>NUCLEOTIDE SEQUENCE [LARGE SCALE GENOMIC DNA]</scope>
    <source>
        <strain evidence="2 3">BC-23</strain>
    </source>
</reference>
<feature type="region of interest" description="Disordered" evidence="1">
    <location>
        <begin position="78"/>
        <end position="125"/>
    </location>
</feature>
<accession>A0A6G0MP17</accession>
<feature type="region of interest" description="Disordered" evidence="1">
    <location>
        <begin position="199"/>
        <end position="355"/>
    </location>
</feature>
<feature type="compositionally biased region" description="Acidic residues" evidence="1">
    <location>
        <begin position="272"/>
        <end position="321"/>
    </location>
</feature>
<evidence type="ECO:0008006" key="4">
    <source>
        <dbReference type="Google" id="ProtNLM"/>
    </source>
</evidence>
<name>A0A6G0MP17_9STRA</name>
<feature type="compositionally biased region" description="Acidic residues" evidence="1">
    <location>
        <begin position="337"/>
        <end position="348"/>
    </location>
</feature>
<gene>
    <name evidence="2" type="ORF">PF004_g26490</name>
</gene>
<comment type="caution">
    <text evidence="2">The sequence shown here is derived from an EMBL/GenBank/DDBJ whole genome shotgun (WGS) entry which is preliminary data.</text>
</comment>